<sequence>MELRHLRQFVTIAETGSYRRAAEVLFIAQPALTVSIQKLEHEVGAKLFFRSAKGAELTAAGHALLDDARRTLFHADQALRTVRLVAHGELGKLRLGFVGSATYNLLPLTIPPFRARYPNIEVSLLEDSTEGLLNLLRMNQIDAALVRGPLAQDPHLESWVIEEDSFVLAVNQAHRFAHRKSIRLKDCGTDPFIMYSPVHVPALNSVALSLCAKAGFAPHIYQEAVQVQTLVSLVASGLGVALVPGVSQTYSNPHVRFIQLKDPDAQAAISLSLVTHRDTNCVPVQRLRESFKR</sequence>
<keyword evidence="7" id="KW-1185">Reference proteome</keyword>
<dbReference type="InterPro" id="IPR000847">
    <property type="entry name" value="LysR_HTH_N"/>
</dbReference>
<dbReference type="InterPro" id="IPR036390">
    <property type="entry name" value="WH_DNA-bd_sf"/>
</dbReference>
<dbReference type="PRINTS" id="PR00039">
    <property type="entry name" value="HTHLYSR"/>
</dbReference>
<keyword evidence="3" id="KW-0238">DNA-binding</keyword>
<dbReference type="SUPFAM" id="SSF53850">
    <property type="entry name" value="Periplasmic binding protein-like II"/>
    <property type="match status" value="1"/>
</dbReference>
<dbReference type="RefSeq" id="WP_266123864.1">
    <property type="nucleotide sequence ID" value="NZ_JAJHNU010000005.1"/>
</dbReference>
<dbReference type="PANTHER" id="PTHR30346">
    <property type="entry name" value="TRANSCRIPTIONAL DUAL REGULATOR HCAR-RELATED"/>
    <property type="match status" value="1"/>
</dbReference>
<dbReference type="Pfam" id="PF03466">
    <property type="entry name" value="LysR_substrate"/>
    <property type="match status" value="1"/>
</dbReference>
<dbReference type="PANTHER" id="PTHR30346:SF0">
    <property type="entry name" value="HCA OPERON TRANSCRIPTIONAL ACTIVATOR HCAR"/>
    <property type="match status" value="1"/>
</dbReference>
<dbReference type="Gene3D" id="3.40.190.10">
    <property type="entry name" value="Periplasmic binding protein-like II"/>
    <property type="match status" value="2"/>
</dbReference>
<evidence type="ECO:0000256" key="4">
    <source>
        <dbReference type="ARBA" id="ARBA00023163"/>
    </source>
</evidence>
<protein>
    <submittedName>
        <fullName evidence="6">LysR family transcriptional regulator</fullName>
    </submittedName>
</protein>
<evidence type="ECO:0000313" key="6">
    <source>
        <dbReference type="EMBL" id="MDN4122607.1"/>
    </source>
</evidence>
<dbReference type="Proteomes" id="UP001168613">
    <property type="component" value="Unassembled WGS sequence"/>
</dbReference>
<feature type="domain" description="HTH lysR-type" evidence="5">
    <location>
        <begin position="1"/>
        <end position="58"/>
    </location>
</feature>
<dbReference type="InterPro" id="IPR036388">
    <property type="entry name" value="WH-like_DNA-bd_sf"/>
</dbReference>
<accession>A0ABT8EMS3</accession>
<evidence type="ECO:0000313" key="7">
    <source>
        <dbReference type="Proteomes" id="UP001168613"/>
    </source>
</evidence>
<comment type="caution">
    <text evidence="6">The sequence shown here is derived from an EMBL/GenBank/DDBJ whole genome shotgun (WGS) entry which is preliminary data.</text>
</comment>
<dbReference type="PROSITE" id="PS50931">
    <property type="entry name" value="HTH_LYSR"/>
    <property type="match status" value="1"/>
</dbReference>
<comment type="similarity">
    <text evidence="1">Belongs to the LysR transcriptional regulatory family.</text>
</comment>
<dbReference type="CDD" id="cd08414">
    <property type="entry name" value="PBP2_LTTR_aromatics_like"/>
    <property type="match status" value="1"/>
</dbReference>
<dbReference type="InterPro" id="IPR005119">
    <property type="entry name" value="LysR_subst-bd"/>
</dbReference>
<organism evidence="6 7">
    <name type="scientific">Alcaligenes endophyticus</name>
    <dbReference type="NCBI Taxonomy" id="1929088"/>
    <lineage>
        <taxon>Bacteria</taxon>
        <taxon>Pseudomonadati</taxon>
        <taxon>Pseudomonadota</taxon>
        <taxon>Betaproteobacteria</taxon>
        <taxon>Burkholderiales</taxon>
        <taxon>Alcaligenaceae</taxon>
        <taxon>Alcaligenes</taxon>
    </lineage>
</organism>
<keyword evidence="4" id="KW-0804">Transcription</keyword>
<dbReference type="Gene3D" id="1.10.10.10">
    <property type="entry name" value="Winged helix-like DNA-binding domain superfamily/Winged helix DNA-binding domain"/>
    <property type="match status" value="1"/>
</dbReference>
<evidence type="ECO:0000256" key="2">
    <source>
        <dbReference type="ARBA" id="ARBA00023015"/>
    </source>
</evidence>
<name>A0ABT8EMS3_9BURK</name>
<keyword evidence="2" id="KW-0805">Transcription regulation</keyword>
<dbReference type="EMBL" id="JAJHNU010000005">
    <property type="protein sequence ID" value="MDN4122607.1"/>
    <property type="molecule type" value="Genomic_DNA"/>
</dbReference>
<evidence type="ECO:0000256" key="3">
    <source>
        <dbReference type="ARBA" id="ARBA00023125"/>
    </source>
</evidence>
<evidence type="ECO:0000256" key="1">
    <source>
        <dbReference type="ARBA" id="ARBA00009437"/>
    </source>
</evidence>
<dbReference type="SUPFAM" id="SSF46785">
    <property type="entry name" value="Winged helix' DNA-binding domain"/>
    <property type="match status" value="1"/>
</dbReference>
<gene>
    <name evidence="6" type="ORF">LMS43_15035</name>
</gene>
<proteinExistence type="inferred from homology"/>
<evidence type="ECO:0000259" key="5">
    <source>
        <dbReference type="PROSITE" id="PS50931"/>
    </source>
</evidence>
<dbReference type="Pfam" id="PF00126">
    <property type="entry name" value="HTH_1"/>
    <property type="match status" value="1"/>
</dbReference>
<reference evidence="6" key="1">
    <citation type="submission" date="2021-11" db="EMBL/GenBank/DDBJ databases">
        <title>Draft genome sequence of Alcaligenes endophyticus type strain CCUG 75668T.</title>
        <authorList>
            <person name="Salva-Serra F."/>
            <person name="Duran R.E."/>
            <person name="Seeger M."/>
            <person name="Moore E.R.B."/>
            <person name="Jaen-Luchoro D."/>
        </authorList>
    </citation>
    <scope>NUCLEOTIDE SEQUENCE</scope>
    <source>
        <strain evidence="6">CCUG 75668</strain>
    </source>
</reference>